<evidence type="ECO:0000313" key="3">
    <source>
        <dbReference type="Proteomes" id="UP000244037"/>
    </source>
</evidence>
<protein>
    <submittedName>
        <fullName evidence="2">AAA domain-containing protein</fullName>
    </submittedName>
</protein>
<dbReference type="Gene3D" id="3.40.50.300">
    <property type="entry name" value="P-loop containing nucleotide triphosphate hydrolases"/>
    <property type="match status" value="1"/>
</dbReference>
<accession>A0A8E3AP83</accession>
<organism evidence="2 3">
    <name type="scientific">Rhodovulum kholense</name>
    <dbReference type="NCBI Taxonomy" id="453584"/>
    <lineage>
        <taxon>Bacteria</taxon>
        <taxon>Pseudomonadati</taxon>
        <taxon>Pseudomonadota</taxon>
        <taxon>Alphaproteobacteria</taxon>
        <taxon>Rhodobacterales</taxon>
        <taxon>Paracoccaceae</taxon>
        <taxon>Rhodovulum</taxon>
    </lineage>
</organism>
<dbReference type="EMBL" id="QAYC01000017">
    <property type="protein sequence ID" value="PTW44267.1"/>
    <property type="molecule type" value="Genomic_DNA"/>
</dbReference>
<dbReference type="SMART" id="SM00382">
    <property type="entry name" value="AAA"/>
    <property type="match status" value="1"/>
</dbReference>
<name>A0A8E3AP83_9RHOB</name>
<dbReference type="SUPFAM" id="SSF52540">
    <property type="entry name" value="P-loop containing nucleoside triphosphate hydrolases"/>
    <property type="match status" value="1"/>
</dbReference>
<keyword evidence="3" id="KW-1185">Reference proteome</keyword>
<dbReference type="InterPro" id="IPR049945">
    <property type="entry name" value="AAA_22"/>
</dbReference>
<reference evidence="2 3" key="1">
    <citation type="submission" date="2018-04" db="EMBL/GenBank/DDBJ databases">
        <title>Genomic Encyclopedia of Archaeal and Bacterial Type Strains, Phase II (KMG-II): from individual species to whole genera.</title>
        <authorList>
            <person name="Goeker M."/>
        </authorList>
    </citation>
    <scope>NUCLEOTIDE SEQUENCE [LARGE SCALE GENOMIC DNA]</scope>
    <source>
        <strain evidence="2 3">DSM 19783</strain>
    </source>
</reference>
<feature type="domain" description="AAA+ ATPase" evidence="1">
    <location>
        <begin position="53"/>
        <end position="228"/>
    </location>
</feature>
<gene>
    <name evidence="2" type="ORF">C8N38_1171</name>
</gene>
<proteinExistence type="predicted"/>
<dbReference type="AlphaFoldDB" id="A0A8E3AP83"/>
<dbReference type="Pfam" id="PF13401">
    <property type="entry name" value="AAA_22"/>
    <property type="match status" value="1"/>
</dbReference>
<dbReference type="OrthoDB" id="1489171at2"/>
<evidence type="ECO:0000259" key="1">
    <source>
        <dbReference type="SMART" id="SM00382"/>
    </source>
</evidence>
<dbReference type="GO" id="GO:0016887">
    <property type="term" value="F:ATP hydrolysis activity"/>
    <property type="evidence" value="ECO:0007669"/>
    <property type="project" value="InterPro"/>
</dbReference>
<sequence>MRNKTQTVQASIHERAAEIGRVFDTHPIDGSDASLWLRRESLERKLQHYLGLPNQHICVDGPSGTGKTSLVKKIFSENNHGLIHIQITSDMKWEDITRQFVEIPASTKRSSATNVRGVLSLFRPSLSGELRYGEEFSEKDSYELLMAKAEKWKSHDVAKWISDNDLILIIDDLELASDEIVKSIASLGKLLGQSHKGKMVLIGVNDILERVTASNPSLRHRISELTVGGLSDVIESSDFVLRKFEILGVKTPLNNRRCNKETKMQCRQMIFDAANGLLKELNSLGMTLAEELRGGRTNLSVSDVKKVCFRTVRQKRFQNKDEIRAVSSVLLKNRDYHDVFQFLLSRSASSVTYYAEVEEELGSRYGEDNIRSALEYFEQRDLVVITGNQDVRLFFKNPPLLNCIKAHLRSGNRYGWNPSDEKEMELGLAQISLGLLGGKSNA</sequence>
<comment type="caution">
    <text evidence="2">The sequence shown here is derived from an EMBL/GenBank/DDBJ whole genome shotgun (WGS) entry which is preliminary data.</text>
</comment>
<dbReference type="RefSeq" id="WP_108028422.1">
    <property type="nucleotide sequence ID" value="NZ_QAYC01000017.1"/>
</dbReference>
<dbReference type="InterPro" id="IPR027417">
    <property type="entry name" value="P-loop_NTPase"/>
</dbReference>
<dbReference type="InterPro" id="IPR003593">
    <property type="entry name" value="AAA+_ATPase"/>
</dbReference>
<dbReference type="Proteomes" id="UP000244037">
    <property type="component" value="Unassembled WGS sequence"/>
</dbReference>
<evidence type="ECO:0000313" key="2">
    <source>
        <dbReference type="EMBL" id="PTW44267.1"/>
    </source>
</evidence>